<accession>A0ABT3I3L6</accession>
<keyword evidence="3" id="KW-1185">Reference proteome</keyword>
<protein>
    <submittedName>
        <fullName evidence="2">NAD(P)-binding domain-containing protein</fullName>
    </submittedName>
</protein>
<organism evidence="2 3">
    <name type="scientific">Chryseobacterium kimseyorum</name>
    <dbReference type="NCBI Taxonomy" id="2984028"/>
    <lineage>
        <taxon>Bacteria</taxon>
        <taxon>Pseudomonadati</taxon>
        <taxon>Bacteroidota</taxon>
        <taxon>Flavobacteriia</taxon>
        <taxon>Flavobacteriales</taxon>
        <taxon>Weeksellaceae</taxon>
        <taxon>Chryseobacterium group</taxon>
        <taxon>Chryseobacterium</taxon>
    </lineage>
</organism>
<evidence type="ECO:0000313" key="2">
    <source>
        <dbReference type="EMBL" id="MCW3170607.1"/>
    </source>
</evidence>
<dbReference type="RefSeq" id="WP_264751742.1">
    <property type="nucleotide sequence ID" value="NZ_JAPDHW010000023.1"/>
</dbReference>
<dbReference type="SUPFAM" id="SSF51735">
    <property type="entry name" value="NAD(P)-binding Rossmann-fold domains"/>
    <property type="match status" value="1"/>
</dbReference>
<reference evidence="2" key="1">
    <citation type="submission" date="2022-10" db="EMBL/GenBank/DDBJ databases">
        <title>Chryseobacterium babae sp. nov. isolated from the gut of the beetle Oryctes rhinoceros, and Chryseobacterium kimseyorum sp. nov., isolated from a stick insect rearing cage.</title>
        <authorList>
            <person name="Shelomi M."/>
            <person name="Han C.-J."/>
            <person name="Chen W.-M."/>
            <person name="Chen H.-K."/>
            <person name="Liaw S.-J."/>
            <person name="Muhle E."/>
            <person name="Clermont D."/>
        </authorList>
    </citation>
    <scope>NUCLEOTIDE SEQUENCE</scope>
    <source>
        <strain evidence="2">09-1422</strain>
    </source>
</reference>
<evidence type="ECO:0000313" key="3">
    <source>
        <dbReference type="Proteomes" id="UP001163731"/>
    </source>
</evidence>
<gene>
    <name evidence="2" type="ORF">OMO38_18925</name>
</gene>
<dbReference type="EMBL" id="JAPDHW010000023">
    <property type="protein sequence ID" value="MCW3170607.1"/>
    <property type="molecule type" value="Genomic_DNA"/>
</dbReference>
<dbReference type="Pfam" id="PF03807">
    <property type="entry name" value="F420_oxidored"/>
    <property type="match status" value="1"/>
</dbReference>
<proteinExistence type="predicted"/>
<comment type="caution">
    <text evidence="2">The sequence shown here is derived from an EMBL/GenBank/DDBJ whole genome shotgun (WGS) entry which is preliminary data.</text>
</comment>
<name>A0ABT3I3L6_9FLAO</name>
<dbReference type="InterPro" id="IPR028939">
    <property type="entry name" value="P5C_Rdtase_cat_N"/>
</dbReference>
<feature type="domain" description="Pyrroline-5-carboxylate reductase catalytic N-terminal" evidence="1">
    <location>
        <begin position="2"/>
        <end position="92"/>
    </location>
</feature>
<sequence length="260" mass="28704">MKIGIIGAGAIGETLAKKLSNKGHQIFIANSRGPHTIGFADNEGIKAVELQDAAKDVDVVIISIPFGKVAELPKDLFNQLDENVPVIETMNYFPLRDGLIEEIENGKSHSVWVSEQIGRPVVKAFNNIVTHSFRKFGKPSGTPGRIALTVSADKENWKRIAFQIIDETGFDSYDAGSLADSWRQQPGSPPYCTDLTVEEMAEAIKRSDKEQTIINRDLSNEKIAELGKEYMDIVLSTNYPDGFVDPVINIYRSINGIPLK</sequence>
<dbReference type="Gene3D" id="3.40.50.720">
    <property type="entry name" value="NAD(P)-binding Rossmann-like Domain"/>
    <property type="match status" value="1"/>
</dbReference>
<dbReference type="InterPro" id="IPR036291">
    <property type="entry name" value="NAD(P)-bd_dom_sf"/>
</dbReference>
<dbReference type="Proteomes" id="UP001163731">
    <property type="component" value="Unassembled WGS sequence"/>
</dbReference>
<evidence type="ECO:0000259" key="1">
    <source>
        <dbReference type="Pfam" id="PF03807"/>
    </source>
</evidence>